<dbReference type="Pfam" id="PF02687">
    <property type="entry name" value="FtsX"/>
    <property type="match status" value="1"/>
</dbReference>
<evidence type="ECO:0000313" key="10">
    <source>
        <dbReference type="EMBL" id="PIS09653.1"/>
    </source>
</evidence>
<gene>
    <name evidence="10" type="ORF">COT75_00445</name>
</gene>
<dbReference type="InterPro" id="IPR025857">
    <property type="entry name" value="MacB_PCD"/>
</dbReference>
<dbReference type="Proteomes" id="UP000230093">
    <property type="component" value="Unassembled WGS sequence"/>
</dbReference>
<comment type="subcellular location">
    <subcellularLocation>
        <location evidence="1">Cell membrane</location>
        <topology evidence="1">Multi-pass membrane protein</topology>
    </subcellularLocation>
</comment>
<name>A0A2H0WAH1_9BACT</name>
<dbReference type="PANTHER" id="PTHR30572">
    <property type="entry name" value="MEMBRANE COMPONENT OF TRANSPORTER-RELATED"/>
    <property type="match status" value="1"/>
</dbReference>
<keyword evidence="2" id="KW-1003">Cell membrane</keyword>
<sequence length="401" mass="42842">MEFEETFRLALNSLKSNKIRSLLTMLGIIIGVASVILLVSIGSGLQSYISQQFEELGANLIMVMPGKVQFSDEGGREGGPPGAVNNKLTLKTVRTLEKEGQYVKSVLPIVTKSLVAKFGRESHQTGIVASTEKYISIRKQDLAEGSNFTKADISRGKRVAILGPTLKEEIFGDQESLGKKIMLGDARYTVIGIFTEKGAAFGQDQDDMALIPITAASKQFNIENLAYIYVESPTADDTVKTAAEVEKILLKEMDEEDFTVMDSKDLLSSITQILGVLTVALGGIAGISLLVGGIGIMNIMLVSVTERTKEIGLRKAVGAKEKDILTQFIIEAVFLSITGGLIGIIIGYLGSAILGNFLKTAVTPWSIGLAFGVSAAIGTVFGVAPAAKASKLDPIEALRYE</sequence>
<evidence type="ECO:0000256" key="3">
    <source>
        <dbReference type="ARBA" id="ARBA00022692"/>
    </source>
</evidence>
<dbReference type="GO" id="GO:0022857">
    <property type="term" value="F:transmembrane transporter activity"/>
    <property type="evidence" value="ECO:0007669"/>
    <property type="project" value="TreeGrafter"/>
</dbReference>
<accession>A0A2H0WAH1</accession>
<reference evidence="11" key="1">
    <citation type="submission" date="2017-09" db="EMBL/GenBank/DDBJ databases">
        <title>Depth-based differentiation of microbial function through sediment-hosted aquifers and enrichment of novel symbionts in the deep terrestrial subsurface.</title>
        <authorList>
            <person name="Probst A.J."/>
            <person name="Ladd B."/>
            <person name="Jarett J.K."/>
            <person name="Geller-Mcgrath D.E."/>
            <person name="Sieber C.M.K."/>
            <person name="Emerson J.B."/>
            <person name="Anantharaman K."/>
            <person name="Thomas B.C."/>
            <person name="Malmstrom R."/>
            <person name="Stieglmeier M."/>
            <person name="Klingl A."/>
            <person name="Woyke T."/>
            <person name="Ryan C.M."/>
            <person name="Banfield J.F."/>
        </authorList>
    </citation>
    <scope>NUCLEOTIDE SEQUENCE [LARGE SCALE GENOMIC DNA]</scope>
</reference>
<dbReference type="InterPro" id="IPR050250">
    <property type="entry name" value="Macrolide_Exporter_MacB"/>
</dbReference>
<keyword evidence="3 7" id="KW-0812">Transmembrane</keyword>
<keyword evidence="4 7" id="KW-1133">Transmembrane helix</keyword>
<evidence type="ECO:0000256" key="7">
    <source>
        <dbReference type="SAM" id="Phobius"/>
    </source>
</evidence>
<feature type="domain" description="MacB-like periplasmic core" evidence="9">
    <location>
        <begin position="21"/>
        <end position="247"/>
    </location>
</feature>
<feature type="transmembrane region" description="Helical" evidence="7">
    <location>
        <begin position="362"/>
        <end position="384"/>
    </location>
</feature>
<keyword evidence="5 7" id="KW-0472">Membrane</keyword>
<evidence type="ECO:0000256" key="5">
    <source>
        <dbReference type="ARBA" id="ARBA00023136"/>
    </source>
</evidence>
<dbReference type="AlphaFoldDB" id="A0A2H0WAH1"/>
<evidence type="ECO:0008006" key="12">
    <source>
        <dbReference type="Google" id="ProtNLM"/>
    </source>
</evidence>
<comment type="similarity">
    <text evidence="6">Belongs to the ABC-4 integral membrane protein family.</text>
</comment>
<comment type="caution">
    <text evidence="10">The sequence shown here is derived from an EMBL/GenBank/DDBJ whole genome shotgun (WGS) entry which is preliminary data.</text>
</comment>
<feature type="transmembrane region" description="Helical" evidence="7">
    <location>
        <begin position="324"/>
        <end position="350"/>
    </location>
</feature>
<dbReference type="Pfam" id="PF12704">
    <property type="entry name" value="MacB_PCD"/>
    <property type="match status" value="1"/>
</dbReference>
<feature type="transmembrane region" description="Helical" evidence="7">
    <location>
        <begin position="21"/>
        <end position="45"/>
    </location>
</feature>
<evidence type="ECO:0000256" key="6">
    <source>
        <dbReference type="ARBA" id="ARBA00038076"/>
    </source>
</evidence>
<organism evidence="10 11">
    <name type="scientific">Candidatus Beckwithbacteria bacterium CG10_big_fil_rev_8_21_14_0_10_34_10</name>
    <dbReference type="NCBI Taxonomy" id="1974495"/>
    <lineage>
        <taxon>Bacteria</taxon>
        <taxon>Candidatus Beckwithiibacteriota</taxon>
    </lineage>
</organism>
<evidence type="ECO:0000259" key="8">
    <source>
        <dbReference type="Pfam" id="PF02687"/>
    </source>
</evidence>
<evidence type="ECO:0000259" key="9">
    <source>
        <dbReference type="Pfam" id="PF12704"/>
    </source>
</evidence>
<evidence type="ECO:0000256" key="1">
    <source>
        <dbReference type="ARBA" id="ARBA00004651"/>
    </source>
</evidence>
<dbReference type="PANTHER" id="PTHR30572:SF4">
    <property type="entry name" value="ABC TRANSPORTER PERMEASE YTRF"/>
    <property type="match status" value="1"/>
</dbReference>
<evidence type="ECO:0000313" key="11">
    <source>
        <dbReference type="Proteomes" id="UP000230093"/>
    </source>
</evidence>
<feature type="domain" description="ABC3 transporter permease C-terminal" evidence="8">
    <location>
        <begin position="284"/>
        <end position="394"/>
    </location>
</feature>
<dbReference type="GO" id="GO:0005886">
    <property type="term" value="C:plasma membrane"/>
    <property type="evidence" value="ECO:0007669"/>
    <property type="project" value="UniProtKB-SubCell"/>
</dbReference>
<evidence type="ECO:0000256" key="4">
    <source>
        <dbReference type="ARBA" id="ARBA00022989"/>
    </source>
</evidence>
<dbReference type="EMBL" id="PEZT01000001">
    <property type="protein sequence ID" value="PIS09653.1"/>
    <property type="molecule type" value="Genomic_DNA"/>
</dbReference>
<evidence type="ECO:0000256" key="2">
    <source>
        <dbReference type="ARBA" id="ARBA00022475"/>
    </source>
</evidence>
<feature type="transmembrane region" description="Helical" evidence="7">
    <location>
        <begin position="273"/>
        <end position="303"/>
    </location>
</feature>
<dbReference type="InterPro" id="IPR003838">
    <property type="entry name" value="ABC3_permease_C"/>
</dbReference>
<proteinExistence type="inferred from homology"/>
<protein>
    <recommendedName>
        <fullName evidence="12">Multidrug ABC transporter substrate-binding protein</fullName>
    </recommendedName>
</protein>